<feature type="non-terminal residue" evidence="2">
    <location>
        <position position="1"/>
    </location>
</feature>
<keyword evidence="3" id="KW-1185">Reference proteome</keyword>
<evidence type="ECO:0000313" key="3">
    <source>
        <dbReference type="Proteomes" id="UP000095767"/>
    </source>
</evidence>
<dbReference type="EMBL" id="LWDX02029714">
    <property type="protein sequence ID" value="OEL28557.1"/>
    <property type="molecule type" value="Genomic_DNA"/>
</dbReference>
<comment type="caution">
    <text evidence="2">The sequence shown here is derived from an EMBL/GenBank/DDBJ whole genome shotgun (WGS) entry which is preliminary data.</text>
</comment>
<feature type="region of interest" description="Disordered" evidence="1">
    <location>
        <begin position="13"/>
        <end position="97"/>
    </location>
</feature>
<feature type="compositionally biased region" description="Low complexity" evidence="1">
    <location>
        <begin position="74"/>
        <end position="83"/>
    </location>
</feature>
<accession>A0A1E5VTV4</accession>
<gene>
    <name evidence="2" type="ORF">BAE44_0010420</name>
</gene>
<name>A0A1E5VTV4_9POAL</name>
<proteinExistence type="predicted"/>
<dbReference type="AlphaFoldDB" id="A0A1E5VTV4"/>
<dbReference type="Proteomes" id="UP000095767">
    <property type="component" value="Unassembled WGS sequence"/>
</dbReference>
<evidence type="ECO:0000256" key="1">
    <source>
        <dbReference type="SAM" id="MobiDB-lite"/>
    </source>
</evidence>
<organism evidence="2 3">
    <name type="scientific">Dichanthelium oligosanthes</name>
    <dbReference type="NCBI Taxonomy" id="888268"/>
    <lineage>
        <taxon>Eukaryota</taxon>
        <taxon>Viridiplantae</taxon>
        <taxon>Streptophyta</taxon>
        <taxon>Embryophyta</taxon>
        <taxon>Tracheophyta</taxon>
        <taxon>Spermatophyta</taxon>
        <taxon>Magnoliopsida</taxon>
        <taxon>Liliopsida</taxon>
        <taxon>Poales</taxon>
        <taxon>Poaceae</taxon>
        <taxon>PACMAD clade</taxon>
        <taxon>Panicoideae</taxon>
        <taxon>Panicodae</taxon>
        <taxon>Paniceae</taxon>
        <taxon>Dichantheliinae</taxon>
        <taxon>Dichanthelium</taxon>
    </lineage>
</organism>
<reference evidence="2 3" key="1">
    <citation type="submission" date="2016-09" db="EMBL/GenBank/DDBJ databases">
        <title>The draft genome of Dichanthelium oligosanthes: A C3 panicoid grass species.</title>
        <authorList>
            <person name="Studer A.J."/>
            <person name="Schnable J.C."/>
            <person name="Brutnell T.P."/>
        </authorList>
    </citation>
    <scope>NUCLEOTIDE SEQUENCE [LARGE SCALE GENOMIC DNA]</scope>
    <source>
        <strain evidence="3">cv. Kellogg 1175</strain>
        <tissue evidence="2">Leaf</tissue>
    </source>
</reference>
<protein>
    <submittedName>
        <fullName evidence="2">Uncharacterized protein</fullName>
    </submittedName>
</protein>
<sequence>LPLFTMASALGRCPRAPRTAPSTFHPSPPTPSCGRSRRAATHSTPTVSMPGSAPPRPARSATPPSRSRTRRRCGAAAAAATTTQDRQHQQPPVLRHR</sequence>
<evidence type="ECO:0000313" key="2">
    <source>
        <dbReference type="EMBL" id="OEL28557.1"/>
    </source>
</evidence>